<evidence type="ECO:0000313" key="2">
    <source>
        <dbReference type="Proteomes" id="UP000095725"/>
    </source>
</evidence>
<evidence type="ECO:0000313" key="1">
    <source>
        <dbReference type="EMBL" id="CUQ16187.1"/>
    </source>
</evidence>
<dbReference type="AlphaFoldDB" id="A0A174U7T5"/>
<gene>
    <name evidence="1" type="ORF">ERS852558_02021</name>
</gene>
<proteinExistence type="predicted"/>
<organism evidence="1 2">
    <name type="scientific">Bacteroides caccae</name>
    <dbReference type="NCBI Taxonomy" id="47678"/>
    <lineage>
        <taxon>Bacteria</taxon>
        <taxon>Pseudomonadati</taxon>
        <taxon>Bacteroidota</taxon>
        <taxon>Bacteroidia</taxon>
        <taxon>Bacteroidales</taxon>
        <taxon>Bacteroidaceae</taxon>
        <taxon>Bacteroides</taxon>
    </lineage>
</organism>
<dbReference type="EMBL" id="CZBL01000007">
    <property type="protein sequence ID" value="CUQ16187.1"/>
    <property type="molecule type" value="Genomic_DNA"/>
</dbReference>
<protein>
    <submittedName>
        <fullName evidence="1">Uncharacterized protein</fullName>
    </submittedName>
</protein>
<accession>A0A174U7T5</accession>
<reference evidence="1 2" key="1">
    <citation type="submission" date="2015-09" db="EMBL/GenBank/DDBJ databases">
        <authorList>
            <consortium name="Pathogen Informatics"/>
        </authorList>
    </citation>
    <scope>NUCLEOTIDE SEQUENCE [LARGE SCALE GENOMIC DNA]</scope>
    <source>
        <strain evidence="1 2">2789STDY5834946</strain>
    </source>
</reference>
<name>A0A174U7T5_9BACE</name>
<dbReference type="RefSeq" id="WP_157446790.1">
    <property type="nucleotide sequence ID" value="NZ_CZBL01000007.1"/>
</dbReference>
<sequence length="133" mass="14965">MKITLTSFERSMIVDNNTSSMISAAGIIEKCQDTLEKVNCAESTSEEEGVEIQYVSYRYAEKVLSSRLLICEESFLSPSSLLAYLLAHRLRMSVPQELQMQGLTMKTQDNRCHFCISGSFSLDDAQTLISHLK</sequence>
<dbReference type="Proteomes" id="UP000095725">
    <property type="component" value="Unassembled WGS sequence"/>
</dbReference>